<dbReference type="PANTHER" id="PTHR42756">
    <property type="entry name" value="TRANSCRIPTIONAL REGULATOR, MARR"/>
    <property type="match status" value="1"/>
</dbReference>
<keyword evidence="6" id="KW-1185">Reference proteome</keyword>
<dbReference type="EMBL" id="CP001999">
    <property type="protein sequence ID" value="ADG92929.1"/>
    <property type="molecule type" value="Genomic_DNA"/>
</dbReference>
<dbReference type="PROSITE" id="PS50995">
    <property type="entry name" value="HTH_MARR_2"/>
    <property type="match status" value="1"/>
</dbReference>
<dbReference type="Pfam" id="PF01047">
    <property type="entry name" value="MarR"/>
    <property type="match status" value="1"/>
</dbReference>
<reference evidence="5 6" key="1">
    <citation type="journal article" date="2010" name="Stand. Genomic Sci.">
        <title>Complete genome sequence of Arcobacter nitrofigilis type strain (CI).</title>
        <authorList>
            <person name="Pati A."/>
            <person name="Gronow S."/>
            <person name="Lapidus A."/>
            <person name="Copeland A."/>
            <person name="Glavina Del Rio T."/>
            <person name="Nolan M."/>
            <person name="Lucas S."/>
            <person name="Tice H."/>
            <person name="Cheng J.F."/>
            <person name="Han C."/>
            <person name="Chertkov O."/>
            <person name="Bruce D."/>
            <person name="Tapia R."/>
            <person name="Goodwin L."/>
            <person name="Pitluck S."/>
            <person name="Liolios K."/>
            <person name="Ivanova N."/>
            <person name="Mavromatis K."/>
            <person name="Chen A."/>
            <person name="Palaniappan K."/>
            <person name="Land M."/>
            <person name="Hauser L."/>
            <person name="Chang Y.J."/>
            <person name="Jeffries C.D."/>
            <person name="Detter J.C."/>
            <person name="Rohde M."/>
            <person name="Goker M."/>
            <person name="Bristow J."/>
            <person name="Eisen J.A."/>
            <person name="Markowitz V."/>
            <person name="Hugenholtz P."/>
            <person name="Klenk H.P."/>
            <person name="Kyrpides N.C."/>
        </authorList>
    </citation>
    <scope>NUCLEOTIDE SEQUENCE [LARGE SCALE GENOMIC DNA]</scope>
    <source>
        <strain evidence="6">ATCC 33309 / DSM 7299 / CCUG 15893 / LMG 7604 / NCTC 12251 / CI</strain>
    </source>
</reference>
<evidence type="ECO:0000256" key="2">
    <source>
        <dbReference type="ARBA" id="ARBA00023125"/>
    </source>
</evidence>
<evidence type="ECO:0000313" key="5">
    <source>
        <dbReference type="EMBL" id="ADG92929.1"/>
    </source>
</evidence>
<dbReference type="InterPro" id="IPR000835">
    <property type="entry name" value="HTH_MarR-typ"/>
</dbReference>
<dbReference type="PANTHER" id="PTHR42756:SF1">
    <property type="entry name" value="TRANSCRIPTIONAL REPRESSOR OF EMRAB OPERON"/>
    <property type="match status" value="1"/>
</dbReference>
<dbReference type="HOGENOM" id="CLU_083287_18_6_7"/>
<dbReference type="RefSeq" id="WP_013135074.1">
    <property type="nucleotide sequence ID" value="NC_014166.1"/>
</dbReference>
<dbReference type="OrthoDB" id="195851at2"/>
<gene>
    <name evidence="5" type="ordered locus">Arnit_1271</name>
</gene>
<evidence type="ECO:0000313" key="6">
    <source>
        <dbReference type="Proteomes" id="UP000000939"/>
    </source>
</evidence>
<keyword evidence="1" id="KW-0805">Transcription regulation</keyword>
<evidence type="ECO:0000256" key="3">
    <source>
        <dbReference type="ARBA" id="ARBA00023163"/>
    </source>
</evidence>
<dbReference type="Gene3D" id="1.10.10.10">
    <property type="entry name" value="Winged helix-like DNA-binding domain superfamily/Winged helix DNA-binding domain"/>
    <property type="match status" value="1"/>
</dbReference>
<dbReference type="InterPro" id="IPR036390">
    <property type="entry name" value="WH_DNA-bd_sf"/>
</dbReference>
<evidence type="ECO:0000256" key="1">
    <source>
        <dbReference type="ARBA" id="ARBA00023015"/>
    </source>
</evidence>
<dbReference type="AlphaFoldDB" id="D5V4M4"/>
<dbReference type="InterPro" id="IPR036388">
    <property type="entry name" value="WH-like_DNA-bd_sf"/>
</dbReference>
<protein>
    <submittedName>
        <fullName evidence="5">Transcriptional regulator, MarR family</fullName>
    </submittedName>
</protein>
<keyword evidence="2" id="KW-0238">DNA-binding</keyword>
<dbReference type="SUPFAM" id="SSF46785">
    <property type="entry name" value="Winged helix' DNA-binding domain"/>
    <property type="match status" value="1"/>
</dbReference>
<organism evidence="5 6">
    <name type="scientific">Arcobacter nitrofigilis (strain ATCC 33309 / DSM 7299 / CCUG 15893 / LMG 7604 / NCTC 12251 / CI)</name>
    <name type="common">Campylobacter nitrofigilis</name>
    <dbReference type="NCBI Taxonomy" id="572480"/>
    <lineage>
        <taxon>Bacteria</taxon>
        <taxon>Pseudomonadati</taxon>
        <taxon>Campylobacterota</taxon>
        <taxon>Epsilonproteobacteria</taxon>
        <taxon>Campylobacterales</taxon>
        <taxon>Arcobacteraceae</taxon>
        <taxon>Arcobacter</taxon>
    </lineage>
</organism>
<dbReference type="KEGG" id="ant:Arnit_1271"/>
<evidence type="ECO:0000259" key="4">
    <source>
        <dbReference type="PROSITE" id="PS50995"/>
    </source>
</evidence>
<keyword evidence="3" id="KW-0804">Transcription</keyword>
<proteinExistence type="predicted"/>
<dbReference type="eggNOG" id="COG1846">
    <property type="taxonomic scope" value="Bacteria"/>
</dbReference>
<dbReference type="Proteomes" id="UP000000939">
    <property type="component" value="Chromosome"/>
</dbReference>
<feature type="domain" description="HTH marR-type" evidence="4">
    <location>
        <begin position="6"/>
        <end position="138"/>
    </location>
</feature>
<dbReference type="GO" id="GO:0003677">
    <property type="term" value="F:DNA binding"/>
    <property type="evidence" value="ECO:0007669"/>
    <property type="project" value="UniProtKB-KW"/>
</dbReference>
<dbReference type="PRINTS" id="PR00598">
    <property type="entry name" value="HTHMARR"/>
</dbReference>
<dbReference type="SMART" id="SM00347">
    <property type="entry name" value="HTH_MARR"/>
    <property type="match status" value="1"/>
</dbReference>
<name>D5V4M4_ARCNC</name>
<dbReference type="GO" id="GO:0003700">
    <property type="term" value="F:DNA-binding transcription factor activity"/>
    <property type="evidence" value="ECO:0007669"/>
    <property type="project" value="InterPro"/>
</dbReference>
<sequence>MSFEIDNAFGVLVANIRNLLKNRLEKDLQEYCISPAESIIIRRLCEKDNLTQRELAKDTYFKQSSLTLLIDRLEKKGMVERRAKKNDRRAYLICITNEGKKLEQILKDASRKVEEEALKGVDKETEEQLIQILKNIHSNLKS</sequence>
<accession>D5V4M4</accession>
<dbReference type="STRING" id="572480.Arnit_1271"/>